<keyword evidence="2" id="KW-1003">Cell membrane</keyword>
<proteinExistence type="predicted"/>
<evidence type="ECO:0000256" key="5">
    <source>
        <dbReference type="ARBA" id="ARBA00023136"/>
    </source>
</evidence>
<comment type="subcellular location">
    <subcellularLocation>
        <location evidence="1">Cell membrane</location>
        <topology evidence="1">Multi-pass membrane protein</topology>
    </subcellularLocation>
</comment>
<feature type="transmembrane region" description="Helical" evidence="6">
    <location>
        <begin position="398"/>
        <end position="418"/>
    </location>
</feature>
<dbReference type="PATRIC" id="fig|1435349.4.peg.513"/>
<dbReference type="Proteomes" id="UP000032578">
    <property type="component" value="Unassembled WGS sequence"/>
</dbReference>
<feature type="transmembrane region" description="Helical" evidence="6">
    <location>
        <begin position="303"/>
        <end position="328"/>
    </location>
</feature>
<dbReference type="PANTHER" id="PTHR30250:SF11">
    <property type="entry name" value="O-ANTIGEN TRANSPORTER-RELATED"/>
    <property type="match status" value="1"/>
</dbReference>
<feature type="transmembrane region" description="Helical" evidence="6">
    <location>
        <begin position="47"/>
        <end position="68"/>
    </location>
</feature>
<dbReference type="EMBL" id="JTDW01000010">
    <property type="protein sequence ID" value="KJD34917.1"/>
    <property type="molecule type" value="Genomic_DNA"/>
</dbReference>
<feature type="transmembrane region" description="Helical" evidence="6">
    <location>
        <begin position="100"/>
        <end position="117"/>
    </location>
</feature>
<evidence type="ECO:0008006" key="9">
    <source>
        <dbReference type="Google" id="ProtNLM"/>
    </source>
</evidence>
<dbReference type="GO" id="GO:0005886">
    <property type="term" value="C:plasma membrane"/>
    <property type="evidence" value="ECO:0007669"/>
    <property type="project" value="UniProtKB-SubCell"/>
</dbReference>
<dbReference type="PANTHER" id="PTHR30250">
    <property type="entry name" value="PST FAMILY PREDICTED COLANIC ACID TRANSPORTER"/>
    <property type="match status" value="1"/>
</dbReference>
<keyword evidence="4 6" id="KW-1133">Transmembrane helix</keyword>
<protein>
    <recommendedName>
        <fullName evidence="9">Polysaccharide biosynthesis protein</fullName>
    </recommendedName>
</protein>
<dbReference type="STRING" id="1435349.PW52_12475"/>
<keyword evidence="3 6" id="KW-0812">Transmembrane</keyword>
<evidence type="ECO:0000256" key="4">
    <source>
        <dbReference type="ARBA" id="ARBA00022989"/>
    </source>
</evidence>
<dbReference type="InterPro" id="IPR050833">
    <property type="entry name" value="Poly_Biosynth_Transport"/>
</dbReference>
<reference evidence="7 8" key="1">
    <citation type="submission" date="2014-11" db="EMBL/GenBank/DDBJ databases">
        <title>Tamlana sedimentorum sp. nov., isolated from shallow sand sediments of the Sea of Japan.</title>
        <authorList>
            <person name="Romanenko L.A."/>
        </authorList>
    </citation>
    <scope>NUCLEOTIDE SEQUENCE [LARGE SCALE GENOMIC DNA]</scope>
    <source>
        <strain evidence="7 8">JCM 19808</strain>
    </source>
</reference>
<sequence>MYKVILFMKIKAWFMLLGTTGLAQALVQGLGLISGILVIRVLPTEEYALYTLANTMLGSMVLLANGGISKGVMAQGSKVWKDKEKLGEVMVTGFDLRKKFIVASLIVGVPILAFLLLKNNASILVTILIIIALIPAFISSLSNSLIVIVPQLHQDIIPLQKNQIGVNLGRLLMLGVLIFFFPLAFVAVFSAGIPQIIGNLRLRKIVSMHVNLNHSPSKEISKKILKTVKRIFPEAVYYSFSSQITIWLLSIFGTTTSIAQIGALNRIAVLLTLITMVFNIVIAPRFARLIDSFQLLIKRYSTVLFGLIILLIIIVFTTYVFSTQILFILGSKYANLEREIVLLILGSSLSLIAGLVYNMYSSRGWIQHPILAISMSLITLILGISLIDISNLVGVLKLNILVGTSQLLTHGIFGYYKIFQLKNR</sequence>
<evidence type="ECO:0000256" key="2">
    <source>
        <dbReference type="ARBA" id="ARBA00022475"/>
    </source>
</evidence>
<feature type="transmembrane region" description="Helical" evidence="6">
    <location>
        <begin position="12"/>
        <end position="41"/>
    </location>
</feature>
<evidence type="ECO:0000313" key="8">
    <source>
        <dbReference type="Proteomes" id="UP000032578"/>
    </source>
</evidence>
<feature type="transmembrane region" description="Helical" evidence="6">
    <location>
        <begin position="366"/>
        <end position="386"/>
    </location>
</feature>
<evidence type="ECO:0000256" key="1">
    <source>
        <dbReference type="ARBA" id="ARBA00004651"/>
    </source>
</evidence>
<evidence type="ECO:0000256" key="6">
    <source>
        <dbReference type="SAM" id="Phobius"/>
    </source>
</evidence>
<organism evidence="7 8">
    <name type="scientific">Neotamlana sedimentorum</name>
    <dbReference type="NCBI Taxonomy" id="1435349"/>
    <lineage>
        <taxon>Bacteria</taxon>
        <taxon>Pseudomonadati</taxon>
        <taxon>Bacteroidota</taxon>
        <taxon>Flavobacteriia</taxon>
        <taxon>Flavobacteriales</taxon>
        <taxon>Flavobacteriaceae</taxon>
        <taxon>Neotamlana</taxon>
    </lineage>
</organism>
<feature type="transmembrane region" description="Helical" evidence="6">
    <location>
        <begin position="235"/>
        <end position="252"/>
    </location>
</feature>
<feature type="transmembrane region" description="Helical" evidence="6">
    <location>
        <begin position="171"/>
        <end position="193"/>
    </location>
</feature>
<keyword evidence="5 6" id="KW-0472">Membrane</keyword>
<feature type="transmembrane region" description="Helical" evidence="6">
    <location>
        <begin position="123"/>
        <end position="150"/>
    </location>
</feature>
<dbReference type="AlphaFoldDB" id="A0A0D7WB00"/>
<evidence type="ECO:0000313" key="7">
    <source>
        <dbReference type="EMBL" id="KJD34917.1"/>
    </source>
</evidence>
<accession>A0A0D7WB00</accession>
<gene>
    <name evidence="7" type="ORF">PW52_12475</name>
</gene>
<comment type="caution">
    <text evidence="7">The sequence shown here is derived from an EMBL/GenBank/DDBJ whole genome shotgun (WGS) entry which is preliminary data.</text>
</comment>
<feature type="transmembrane region" description="Helical" evidence="6">
    <location>
        <begin position="264"/>
        <end position="283"/>
    </location>
</feature>
<evidence type="ECO:0000256" key="3">
    <source>
        <dbReference type="ARBA" id="ARBA00022692"/>
    </source>
</evidence>
<feature type="transmembrane region" description="Helical" evidence="6">
    <location>
        <begin position="340"/>
        <end position="360"/>
    </location>
</feature>
<keyword evidence="8" id="KW-1185">Reference proteome</keyword>
<name>A0A0D7WB00_9FLAO</name>